<gene>
    <name evidence="1" type="ORF">PXEA_LOCUS8036</name>
</gene>
<protein>
    <submittedName>
        <fullName evidence="1">Uncharacterized protein</fullName>
    </submittedName>
</protein>
<dbReference type="EMBL" id="CAAALY010021696">
    <property type="protein sequence ID" value="VEL14596.1"/>
    <property type="molecule type" value="Genomic_DNA"/>
</dbReference>
<evidence type="ECO:0000313" key="2">
    <source>
        <dbReference type="Proteomes" id="UP000784294"/>
    </source>
</evidence>
<organism evidence="1 2">
    <name type="scientific">Protopolystoma xenopodis</name>
    <dbReference type="NCBI Taxonomy" id="117903"/>
    <lineage>
        <taxon>Eukaryota</taxon>
        <taxon>Metazoa</taxon>
        <taxon>Spiralia</taxon>
        <taxon>Lophotrochozoa</taxon>
        <taxon>Platyhelminthes</taxon>
        <taxon>Monogenea</taxon>
        <taxon>Polyopisthocotylea</taxon>
        <taxon>Polystomatidea</taxon>
        <taxon>Polystomatidae</taxon>
        <taxon>Protopolystoma</taxon>
    </lineage>
</organism>
<dbReference type="Proteomes" id="UP000784294">
    <property type="component" value="Unassembled WGS sequence"/>
</dbReference>
<evidence type="ECO:0000313" key="1">
    <source>
        <dbReference type="EMBL" id="VEL14596.1"/>
    </source>
</evidence>
<proteinExistence type="predicted"/>
<dbReference type="AlphaFoldDB" id="A0A3S5A8J6"/>
<name>A0A3S5A8J6_9PLAT</name>
<keyword evidence="2" id="KW-1185">Reference proteome</keyword>
<reference evidence="1" key="1">
    <citation type="submission" date="2018-11" db="EMBL/GenBank/DDBJ databases">
        <authorList>
            <consortium name="Pathogen Informatics"/>
        </authorList>
    </citation>
    <scope>NUCLEOTIDE SEQUENCE</scope>
</reference>
<accession>A0A3S5A8J6</accession>
<sequence length="125" mass="13754">MGVGGRTFVPGSVPISSRERGGQAVVQVWMQLGFGRPIWFPCSCRAEEAGDANGLVGCVSRGHEVGFSVSYWLVRFSSSGLWIQAFQQHSSLNLPNTPTFCTCLHNRTGLDRLRRTDRGDTQSTY</sequence>
<comment type="caution">
    <text evidence="1">The sequence shown here is derived from an EMBL/GenBank/DDBJ whole genome shotgun (WGS) entry which is preliminary data.</text>
</comment>